<dbReference type="Pfam" id="PF08241">
    <property type="entry name" value="Methyltransf_11"/>
    <property type="match status" value="1"/>
</dbReference>
<dbReference type="RefSeq" id="WP_068140596.1">
    <property type="nucleotide sequence ID" value="NZ_AP014924.1"/>
</dbReference>
<dbReference type="InterPro" id="IPR013216">
    <property type="entry name" value="Methyltransf_11"/>
</dbReference>
<dbReference type="PANTHER" id="PTHR45036:SF1">
    <property type="entry name" value="METHYLTRANSFERASE LIKE 7A"/>
    <property type="match status" value="1"/>
</dbReference>
<dbReference type="KEGG" id="lpil:LIP_3360"/>
<dbReference type="InterPro" id="IPR052356">
    <property type="entry name" value="Thiol_S-MT"/>
</dbReference>
<dbReference type="EMBL" id="AP014924">
    <property type="protein sequence ID" value="BAS29172.1"/>
    <property type="molecule type" value="Genomic_DNA"/>
</dbReference>
<name>A0A0K2SQA7_LIMPI</name>
<dbReference type="Proteomes" id="UP000065807">
    <property type="component" value="Chromosome"/>
</dbReference>
<dbReference type="SUPFAM" id="SSF53335">
    <property type="entry name" value="S-adenosyl-L-methionine-dependent methyltransferases"/>
    <property type="match status" value="1"/>
</dbReference>
<feature type="domain" description="Methyltransferase type 11" evidence="1">
    <location>
        <begin position="51"/>
        <end position="143"/>
    </location>
</feature>
<evidence type="ECO:0000313" key="2">
    <source>
        <dbReference type="EMBL" id="BAS29172.1"/>
    </source>
</evidence>
<accession>A0A0K2SQA7</accession>
<dbReference type="AlphaFoldDB" id="A0A0K2SQA7"/>
<evidence type="ECO:0000313" key="3">
    <source>
        <dbReference type="Proteomes" id="UP000065807"/>
    </source>
</evidence>
<dbReference type="PATRIC" id="fig|1555112.3.peg.3395"/>
<dbReference type="InterPro" id="IPR029063">
    <property type="entry name" value="SAM-dependent_MTases_sf"/>
</dbReference>
<keyword evidence="2" id="KW-0489">Methyltransferase</keyword>
<protein>
    <submittedName>
        <fullName evidence="2">Methyltransferase type 11</fullName>
    </submittedName>
</protein>
<dbReference type="Gene3D" id="3.40.50.150">
    <property type="entry name" value="Vaccinia Virus protein VP39"/>
    <property type="match status" value="1"/>
</dbReference>
<reference evidence="3" key="1">
    <citation type="submission" date="2015-07" db="EMBL/GenBank/DDBJ databases">
        <title>Complete genome sequence and phylogenetic analysis of Limnochorda pilosa.</title>
        <authorList>
            <person name="Watanabe M."/>
            <person name="Kojima H."/>
            <person name="Fukui M."/>
        </authorList>
    </citation>
    <scope>NUCLEOTIDE SEQUENCE [LARGE SCALE GENOMIC DNA]</scope>
    <source>
        <strain evidence="3">HC45</strain>
    </source>
</reference>
<dbReference type="CDD" id="cd02440">
    <property type="entry name" value="AdoMet_MTases"/>
    <property type="match status" value="1"/>
</dbReference>
<reference evidence="3" key="2">
    <citation type="journal article" date="2016" name="Int. J. Syst. Evol. Microbiol.">
        <title>Complete genome sequence and cell structure of Limnochorda pilosa, a Gram-negative spore-former within the phylum Firmicutes.</title>
        <authorList>
            <person name="Watanabe M."/>
            <person name="Kojima H."/>
            <person name="Fukui M."/>
        </authorList>
    </citation>
    <scope>NUCLEOTIDE SEQUENCE [LARGE SCALE GENOMIC DNA]</scope>
    <source>
        <strain evidence="3">HC45</strain>
    </source>
</reference>
<keyword evidence="2" id="KW-0808">Transferase</keyword>
<dbReference type="GO" id="GO:0008757">
    <property type="term" value="F:S-adenosylmethionine-dependent methyltransferase activity"/>
    <property type="evidence" value="ECO:0007669"/>
    <property type="project" value="InterPro"/>
</dbReference>
<dbReference type="STRING" id="1555112.LIP_3360"/>
<sequence length="213" mass="24378">MDEELKARTELARRRYDRHARTYDHEMTFTERLGMARWRVLLWEDLSGKVLEVGVGTGLNFPYYPEAAEVTAIDFSPAMLERARPKAEALGVRVDLRWMDVQSLEFPDASFDAVVTSCVFCSVPDPVLGLREIRRVLKPEGELRMLEHVRSHLPILGRLMDWFNPLAVAVSGANINRETVANLRRAGLAVREARPLFWDIVFLIRATRSEDAI</sequence>
<organism evidence="2 3">
    <name type="scientific">Limnochorda pilosa</name>
    <dbReference type="NCBI Taxonomy" id="1555112"/>
    <lineage>
        <taxon>Bacteria</taxon>
        <taxon>Bacillati</taxon>
        <taxon>Bacillota</taxon>
        <taxon>Limnochordia</taxon>
        <taxon>Limnochordales</taxon>
        <taxon>Limnochordaceae</taxon>
        <taxon>Limnochorda</taxon>
    </lineage>
</organism>
<dbReference type="PANTHER" id="PTHR45036">
    <property type="entry name" value="METHYLTRANSFERASE LIKE 7B"/>
    <property type="match status" value="1"/>
</dbReference>
<gene>
    <name evidence="2" type="ORF">LIP_3360</name>
</gene>
<dbReference type="GO" id="GO:0032259">
    <property type="term" value="P:methylation"/>
    <property type="evidence" value="ECO:0007669"/>
    <property type="project" value="UniProtKB-KW"/>
</dbReference>
<keyword evidence="3" id="KW-1185">Reference proteome</keyword>
<evidence type="ECO:0000259" key="1">
    <source>
        <dbReference type="Pfam" id="PF08241"/>
    </source>
</evidence>
<proteinExistence type="predicted"/>